<dbReference type="RefSeq" id="WP_307494540.1">
    <property type="nucleotide sequence ID" value="NZ_JAUSVB010000006.1"/>
</dbReference>
<name>A0ABU0EKD5_9CELL</name>
<evidence type="ECO:0000313" key="2">
    <source>
        <dbReference type="Proteomes" id="UP001239626"/>
    </source>
</evidence>
<evidence type="ECO:0000313" key="1">
    <source>
        <dbReference type="EMBL" id="MDQ0375753.1"/>
    </source>
</evidence>
<reference evidence="1 2" key="1">
    <citation type="submission" date="2023-07" db="EMBL/GenBank/DDBJ databases">
        <title>Sorghum-associated microbial communities from plants grown in Nebraska, USA.</title>
        <authorList>
            <person name="Schachtman D."/>
        </authorList>
    </citation>
    <scope>NUCLEOTIDE SEQUENCE [LARGE SCALE GENOMIC DNA]</scope>
    <source>
        <strain evidence="1 2">BE332</strain>
    </source>
</reference>
<dbReference type="Proteomes" id="UP001239626">
    <property type="component" value="Unassembled WGS sequence"/>
</dbReference>
<protein>
    <submittedName>
        <fullName evidence="1">Uncharacterized protein</fullName>
    </submittedName>
</protein>
<keyword evidence="2" id="KW-1185">Reference proteome</keyword>
<proteinExistence type="predicted"/>
<comment type="caution">
    <text evidence="1">The sequence shown here is derived from an EMBL/GenBank/DDBJ whole genome shotgun (WGS) entry which is preliminary data.</text>
</comment>
<accession>A0ABU0EKD5</accession>
<gene>
    <name evidence="1" type="ORF">J2X26_004091</name>
</gene>
<sequence>MTLDVAGIDQVNGMPWVNHALVCSTCGVTSRLALVGAFGRTVLRWLDD</sequence>
<organism evidence="1 2">
    <name type="scientific">Cellulomonas humilata</name>
    <dbReference type="NCBI Taxonomy" id="144055"/>
    <lineage>
        <taxon>Bacteria</taxon>
        <taxon>Bacillati</taxon>
        <taxon>Actinomycetota</taxon>
        <taxon>Actinomycetes</taxon>
        <taxon>Micrococcales</taxon>
        <taxon>Cellulomonadaceae</taxon>
        <taxon>Cellulomonas</taxon>
    </lineage>
</organism>
<dbReference type="EMBL" id="JAUSVB010000006">
    <property type="protein sequence ID" value="MDQ0375753.1"/>
    <property type="molecule type" value="Genomic_DNA"/>
</dbReference>